<dbReference type="EMBL" id="CP071248">
    <property type="protein sequence ID" value="QSP98066.1"/>
    <property type="molecule type" value="Genomic_DNA"/>
</dbReference>
<feature type="compositionally biased region" description="Basic and acidic residues" evidence="8">
    <location>
        <begin position="1"/>
        <end position="10"/>
    </location>
</feature>
<dbReference type="InterPro" id="IPR035906">
    <property type="entry name" value="MetI-like_sf"/>
</dbReference>
<dbReference type="Pfam" id="PF00528">
    <property type="entry name" value="BPD_transp_1"/>
    <property type="match status" value="1"/>
</dbReference>
<dbReference type="AlphaFoldDB" id="A0AAX1LLD1"/>
<feature type="transmembrane region" description="Helical" evidence="7">
    <location>
        <begin position="42"/>
        <end position="63"/>
    </location>
</feature>
<feature type="transmembrane region" description="Helical" evidence="7">
    <location>
        <begin position="173"/>
        <end position="192"/>
    </location>
</feature>
<dbReference type="InterPro" id="IPR050366">
    <property type="entry name" value="BP-dependent_transpt_permease"/>
</dbReference>
<evidence type="ECO:0000256" key="7">
    <source>
        <dbReference type="RuleBase" id="RU363032"/>
    </source>
</evidence>
<dbReference type="PROSITE" id="PS50928">
    <property type="entry name" value="ABC_TM1"/>
    <property type="match status" value="1"/>
</dbReference>
<evidence type="ECO:0000256" key="5">
    <source>
        <dbReference type="ARBA" id="ARBA00022989"/>
    </source>
</evidence>
<dbReference type="GO" id="GO:0005886">
    <property type="term" value="C:plasma membrane"/>
    <property type="evidence" value="ECO:0007669"/>
    <property type="project" value="UniProtKB-SubCell"/>
</dbReference>
<keyword evidence="5 7" id="KW-1133">Transmembrane helix</keyword>
<dbReference type="InterPro" id="IPR000515">
    <property type="entry name" value="MetI-like"/>
</dbReference>
<keyword evidence="4 7" id="KW-0812">Transmembrane</keyword>
<evidence type="ECO:0000313" key="10">
    <source>
        <dbReference type="EMBL" id="QSP98066.1"/>
    </source>
</evidence>
<feature type="domain" description="ABC transmembrane type-1" evidence="9">
    <location>
        <begin position="103"/>
        <end position="301"/>
    </location>
</feature>
<dbReference type="RefSeq" id="WP_012576507.1">
    <property type="nucleotide sequence ID" value="NZ_CABHML010000073.1"/>
</dbReference>
<evidence type="ECO:0000259" key="9">
    <source>
        <dbReference type="PROSITE" id="PS50928"/>
    </source>
</evidence>
<feature type="transmembrane region" description="Helical" evidence="7">
    <location>
        <begin position="142"/>
        <end position="161"/>
    </location>
</feature>
<dbReference type="SUPFAM" id="SSF161098">
    <property type="entry name" value="MetI-like"/>
    <property type="match status" value="1"/>
</dbReference>
<evidence type="ECO:0000256" key="3">
    <source>
        <dbReference type="ARBA" id="ARBA00022475"/>
    </source>
</evidence>
<dbReference type="Gene3D" id="1.10.3720.10">
    <property type="entry name" value="MetI-like"/>
    <property type="match status" value="1"/>
</dbReference>
<dbReference type="PANTHER" id="PTHR43386">
    <property type="entry name" value="OLIGOPEPTIDE TRANSPORT SYSTEM PERMEASE PROTEIN APPC"/>
    <property type="match status" value="1"/>
</dbReference>
<organism evidence="10 11">
    <name type="scientific">Bifidobacterium longum subsp. infantis</name>
    <dbReference type="NCBI Taxonomy" id="1682"/>
    <lineage>
        <taxon>Bacteria</taxon>
        <taxon>Bacillati</taxon>
        <taxon>Actinomycetota</taxon>
        <taxon>Actinomycetes</taxon>
        <taxon>Bifidobacteriales</taxon>
        <taxon>Bifidobacteriaceae</taxon>
        <taxon>Bifidobacterium</taxon>
    </lineage>
</organism>
<evidence type="ECO:0000256" key="1">
    <source>
        <dbReference type="ARBA" id="ARBA00004651"/>
    </source>
</evidence>
<keyword evidence="2 7" id="KW-0813">Transport</keyword>
<evidence type="ECO:0000256" key="8">
    <source>
        <dbReference type="SAM" id="MobiDB-lite"/>
    </source>
</evidence>
<dbReference type="CDD" id="cd06261">
    <property type="entry name" value="TM_PBP2"/>
    <property type="match status" value="1"/>
</dbReference>
<reference evidence="10" key="1">
    <citation type="submission" date="2021-03" db="EMBL/GenBank/DDBJ databases">
        <title>Genome sequencing of Bifidobacterium longum subsp. infantis JCM 7009.</title>
        <authorList>
            <person name="Kim J."/>
        </authorList>
    </citation>
    <scope>NUCLEOTIDE SEQUENCE</scope>
    <source>
        <strain evidence="10">JCM 7009</strain>
    </source>
</reference>
<proteinExistence type="inferred from homology"/>
<dbReference type="InterPro" id="IPR025966">
    <property type="entry name" value="OppC_N"/>
</dbReference>
<evidence type="ECO:0000313" key="11">
    <source>
        <dbReference type="Proteomes" id="UP000663618"/>
    </source>
</evidence>
<dbReference type="PANTHER" id="PTHR43386:SF1">
    <property type="entry name" value="D,D-DIPEPTIDE TRANSPORT SYSTEM PERMEASE PROTEIN DDPC-RELATED"/>
    <property type="match status" value="1"/>
</dbReference>
<evidence type="ECO:0000256" key="2">
    <source>
        <dbReference type="ARBA" id="ARBA00022448"/>
    </source>
</evidence>
<feature type="region of interest" description="Disordered" evidence="8">
    <location>
        <begin position="1"/>
        <end position="21"/>
    </location>
</feature>
<name>A0AAX1LLD1_BIFLI</name>
<dbReference type="Proteomes" id="UP000663618">
    <property type="component" value="Chromosome"/>
</dbReference>
<feature type="transmembrane region" description="Helical" evidence="7">
    <location>
        <begin position="281"/>
        <end position="301"/>
    </location>
</feature>
<protein>
    <submittedName>
        <fullName evidence="10">ABC transporter permease</fullName>
    </submittedName>
</protein>
<dbReference type="GO" id="GO:0055085">
    <property type="term" value="P:transmembrane transport"/>
    <property type="evidence" value="ECO:0007669"/>
    <property type="project" value="InterPro"/>
</dbReference>
<sequence>MELRRSESRSRSQRSANGGKMRNSGVRPLWYRNLVRLAHTRAAAVSIATLVLVLLLSVLGPLFSPYGQNQLDVPNAEQGPTLDHLLGTDDYGRDILTRLMYAGRISLTIGLASTVLSVVLGATIGIASGYFGGWVDAVIMRLADLLMSIPSLPLLIIMAALLSEFKVPASSRIYVVMVMLSIIGWPGMSRMIRGEVLSLRERLYMKATEALGLSTRSRLLHHLLPNVLPLLIVQTTLSVAGGILMESTLSFLGLGVVPPNASWGNMMAAASNLMDFQKRPWLWIPPGVAVFVTVVAINVLGDRLRDIYDPKNERA</sequence>
<keyword evidence="6 7" id="KW-0472">Membrane</keyword>
<accession>A0AAX1LLD1</accession>
<evidence type="ECO:0000256" key="6">
    <source>
        <dbReference type="ARBA" id="ARBA00023136"/>
    </source>
</evidence>
<keyword evidence="3" id="KW-1003">Cell membrane</keyword>
<feature type="transmembrane region" description="Helical" evidence="7">
    <location>
        <begin position="223"/>
        <end position="245"/>
    </location>
</feature>
<comment type="similarity">
    <text evidence="7">Belongs to the binding-protein-dependent transport system permease family.</text>
</comment>
<comment type="subcellular location">
    <subcellularLocation>
        <location evidence="1 7">Cell membrane</location>
        <topology evidence="1 7">Multi-pass membrane protein</topology>
    </subcellularLocation>
</comment>
<evidence type="ECO:0000256" key="4">
    <source>
        <dbReference type="ARBA" id="ARBA00022692"/>
    </source>
</evidence>
<gene>
    <name evidence="10" type="ORF">BLI009_02685</name>
</gene>
<feature type="transmembrane region" description="Helical" evidence="7">
    <location>
        <begin position="105"/>
        <end position="130"/>
    </location>
</feature>
<dbReference type="Pfam" id="PF12911">
    <property type="entry name" value="OppC_N"/>
    <property type="match status" value="1"/>
</dbReference>